<keyword evidence="7" id="KW-0811">Translocation</keyword>
<sequence length="473" mass="53299">MSFRVLSLLKPFVPFLPEIQKPSRDINFQEKFVWTGVALLIYLVSSQVPLFGILNNNSADPFYWMRMMMASNRGTLMDLGISPVVTSSMIMQMLTSTEIIKINHKIREDAVLSEACSKLLAILLTIGQSIAQVYTGFYGPVEKLGIQVSILLIIQLFFSGIIVILLDELLQKGFGLGSGINLFIATNVCESIIWKSFSPKMHSTARGVEFEGSIIALFHLLIIRKNKLHALYEAFFRENLPNLLTLSYTILIFCMVIYVHGIRLNLKTESLQVKGQQGNYPIKLLYSSTMPIIVQSYIISHTSTISRFLYNRFPENFLVQLLGSWSMRKDGRMFPESGICSFLFPPDSITDYFKRPLQSLIYTFIILITSALLSRAWIDMTQNNQHDVARALLSKRVTIKGVTERNLASKLGEYIPSAAFLGGLVIGFIVMLSNIMDTIGSGTNIFLAVSIVWQYCELFNKEAAQRGNLMVLD</sequence>
<evidence type="ECO:0000256" key="5">
    <source>
        <dbReference type="ARBA" id="ARBA00022927"/>
    </source>
</evidence>
<name>A0A0R0M834_9MICR</name>
<evidence type="ECO:0000256" key="10">
    <source>
        <dbReference type="SAM" id="Phobius"/>
    </source>
</evidence>
<dbReference type="Pfam" id="PF10559">
    <property type="entry name" value="Plug_translocon"/>
    <property type="match status" value="1"/>
</dbReference>
<dbReference type="PIRSF" id="PIRSF004557">
    <property type="entry name" value="SecY"/>
    <property type="match status" value="1"/>
</dbReference>
<dbReference type="GO" id="GO:1904680">
    <property type="term" value="F:peptide transmembrane transporter activity"/>
    <property type="evidence" value="ECO:0007669"/>
    <property type="project" value="EnsemblFungi"/>
</dbReference>
<dbReference type="PANTHER" id="PTHR10906">
    <property type="entry name" value="SECY/SEC61-ALPHA FAMILY MEMBER"/>
    <property type="match status" value="1"/>
</dbReference>
<dbReference type="InterPro" id="IPR019561">
    <property type="entry name" value="Translocon_Sec61/SecY_plug_dom"/>
</dbReference>
<evidence type="ECO:0000313" key="12">
    <source>
        <dbReference type="EMBL" id="KRH94507.1"/>
    </source>
</evidence>
<reference evidence="12 13" key="1">
    <citation type="submission" date="2015-07" db="EMBL/GenBank/DDBJ databases">
        <title>The genome of Pseudoloma neurophilia, a relevant intracellular parasite of the zebrafish.</title>
        <authorList>
            <person name="Ndikumana S."/>
            <person name="Pelin A."/>
            <person name="Sanders J."/>
            <person name="Corradi N."/>
        </authorList>
    </citation>
    <scope>NUCLEOTIDE SEQUENCE [LARGE SCALE GENOMIC DNA]</scope>
    <source>
        <strain evidence="12 13">MK1</strain>
    </source>
</reference>
<feature type="transmembrane region" description="Helical" evidence="10">
    <location>
        <begin position="173"/>
        <end position="194"/>
    </location>
</feature>
<comment type="similarity">
    <text evidence="2 9">Belongs to the SecY/SEC61-alpha family.</text>
</comment>
<keyword evidence="8 10" id="KW-0472">Membrane</keyword>
<keyword evidence="13" id="KW-1185">Reference proteome</keyword>
<feature type="transmembrane region" description="Helical" evidence="10">
    <location>
        <begin position="115"/>
        <end position="134"/>
    </location>
</feature>
<feature type="transmembrane region" description="Helical" evidence="10">
    <location>
        <begin position="146"/>
        <end position="166"/>
    </location>
</feature>
<feature type="domain" description="Translocon Sec61/SecY plug" evidence="11">
    <location>
        <begin position="40"/>
        <end position="74"/>
    </location>
</feature>
<dbReference type="PROSITE" id="PS00755">
    <property type="entry name" value="SECY_1"/>
    <property type="match status" value="1"/>
</dbReference>
<organism evidence="12 13">
    <name type="scientific">Pseudoloma neurophilia</name>
    <dbReference type="NCBI Taxonomy" id="146866"/>
    <lineage>
        <taxon>Eukaryota</taxon>
        <taxon>Fungi</taxon>
        <taxon>Fungi incertae sedis</taxon>
        <taxon>Microsporidia</taxon>
        <taxon>Pseudoloma</taxon>
    </lineage>
</organism>
<accession>A0A0R0M834</accession>
<evidence type="ECO:0000313" key="13">
    <source>
        <dbReference type="Proteomes" id="UP000051530"/>
    </source>
</evidence>
<feature type="transmembrane region" description="Helical" evidence="10">
    <location>
        <begin position="243"/>
        <end position="260"/>
    </location>
</feature>
<evidence type="ECO:0000256" key="7">
    <source>
        <dbReference type="ARBA" id="ARBA00023010"/>
    </source>
</evidence>
<feature type="transmembrane region" description="Helical" evidence="10">
    <location>
        <begin position="414"/>
        <end position="432"/>
    </location>
</feature>
<dbReference type="GO" id="GO:0031204">
    <property type="term" value="P:post-translational protein targeting to membrane, translocation"/>
    <property type="evidence" value="ECO:0007669"/>
    <property type="project" value="EnsemblFungi"/>
</dbReference>
<protein>
    <submittedName>
        <fullName evidence="12">Transport protein Sec61, alpha subunit</fullName>
    </submittedName>
</protein>
<dbReference type="InterPro" id="IPR030659">
    <property type="entry name" value="SecY_CS"/>
</dbReference>
<dbReference type="GO" id="GO:0005048">
    <property type="term" value="F:signal sequence binding"/>
    <property type="evidence" value="ECO:0007669"/>
    <property type="project" value="EnsemblFungi"/>
</dbReference>
<dbReference type="VEuPathDB" id="MicrosporidiaDB:M153_2350002379"/>
<dbReference type="SUPFAM" id="SSF103491">
    <property type="entry name" value="Preprotein translocase SecY subunit"/>
    <property type="match status" value="1"/>
</dbReference>
<feature type="transmembrane region" description="Helical" evidence="10">
    <location>
        <begin position="74"/>
        <end position="94"/>
    </location>
</feature>
<dbReference type="GO" id="GO:0005784">
    <property type="term" value="C:Sec61 translocon complex"/>
    <property type="evidence" value="ECO:0007669"/>
    <property type="project" value="EnsemblFungi"/>
</dbReference>
<dbReference type="Gene3D" id="1.10.3370.10">
    <property type="entry name" value="SecY subunit domain"/>
    <property type="match status" value="1"/>
</dbReference>
<dbReference type="Proteomes" id="UP000051530">
    <property type="component" value="Unassembled WGS sequence"/>
</dbReference>
<gene>
    <name evidence="12" type="ORF">M153_2350002379</name>
</gene>
<dbReference type="GO" id="GO:0030970">
    <property type="term" value="P:retrograde protein transport, ER to cytosol"/>
    <property type="evidence" value="ECO:0007669"/>
    <property type="project" value="EnsemblFungi"/>
</dbReference>
<evidence type="ECO:0000256" key="9">
    <source>
        <dbReference type="RuleBase" id="RU004349"/>
    </source>
</evidence>
<dbReference type="GO" id="GO:0006616">
    <property type="term" value="P:SRP-dependent cotranslational protein targeting to membrane, translocation"/>
    <property type="evidence" value="ECO:0007669"/>
    <property type="project" value="EnsemblFungi"/>
</dbReference>
<keyword evidence="4 10" id="KW-0812">Transmembrane</keyword>
<evidence type="ECO:0000256" key="1">
    <source>
        <dbReference type="ARBA" id="ARBA00004127"/>
    </source>
</evidence>
<proteinExistence type="inferred from homology"/>
<feature type="transmembrane region" description="Helical" evidence="10">
    <location>
        <begin position="360"/>
        <end position="378"/>
    </location>
</feature>
<evidence type="ECO:0000256" key="3">
    <source>
        <dbReference type="ARBA" id="ARBA00022448"/>
    </source>
</evidence>
<dbReference type="OrthoDB" id="420669at2759"/>
<keyword evidence="5" id="KW-0653">Protein transport</keyword>
<feature type="transmembrane region" description="Helical" evidence="10">
    <location>
        <begin position="32"/>
        <end position="54"/>
    </location>
</feature>
<dbReference type="InterPro" id="IPR002208">
    <property type="entry name" value="SecY/SEC61-alpha"/>
</dbReference>
<keyword evidence="6 10" id="KW-1133">Transmembrane helix</keyword>
<evidence type="ECO:0000259" key="11">
    <source>
        <dbReference type="Pfam" id="PF10559"/>
    </source>
</evidence>
<dbReference type="InterPro" id="IPR023201">
    <property type="entry name" value="SecY_dom_sf"/>
</dbReference>
<evidence type="ECO:0000256" key="8">
    <source>
        <dbReference type="ARBA" id="ARBA00023136"/>
    </source>
</evidence>
<dbReference type="Pfam" id="PF00344">
    <property type="entry name" value="SecY"/>
    <property type="match status" value="1"/>
</dbReference>
<evidence type="ECO:0000256" key="6">
    <source>
        <dbReference type="ARBA" id="ARBA00022989"/>
    </source>
</evidence>
<comment type="caution">
    <text evidence="12">The sequence shown here is derived from an EMBL/GenBank/DDBJ whole genome shotgun (WGS) entry which is preliminary data.</text>
</comment>
<dbReference type="AlphaFoldDB" id="A0A0R0M834"/>
<dbReference type="GO" id="GO:0015450">
    <property type="term" value="F:protein-transporting ATPase activity"/>
    <property type="evidence" value="ECO:0007669"/>
    <property type="project" value="EnsemblFungi"/>
</dbReference>
<evidence type="ECO:0000256" key="2">
    <source>
        <dbReference type="ARBA" id="ARBA00005751"/>
    </source>
</evidence>
<keyword evidence="3" id="KW-0813">Transport</keyword>
<evidence type="ECO:0000256" key="4">
    <source>
        <dbReference type="ARBA" id="ARBA00022692"/>
    </source>
</evidence>
<comment type="subcellular location">
    <subcellularLocation>
        <location evidence="1">Endomembrane system</location>
        <topology evidence="1">Multi-pass membrane protein</topology>
    </subcellularLocation>
</comment>
<dbReference type="GO" id="GO:0070843">
    <property type="term" value="P:misfolded protein transport"/>
    <property type="evidence" value="ECO:0007669"/>
    <property type="project" value="EnsemblFungi"/>
</dbReference>
<dbReference type="EMBL" id="LGUB01000064">
    <property type="protein sequence ID" value="KRH94507.1"/>
    <property type="molecule type" value="Genomic_DNA"/>
</dbReference>
<dbReference type="GO" id="GO:0000324">
    <property type="term" value="C:fungal-type vacuole"/>
    <property type="evidence" value="ECO:0007669"/>
    <property type="project" value="EnsemblFungi"/>
</dbReference>